<feature type="chain" id="PRO_5041249582" description="Peptidase A1 domain-containing protein" evidence="3">
    <location>
        <begin position="18"/>
        <end position="632"/>
    </location>
</feature>
<dbReference type="Gene3D" id="2.40.70.10">
    <property type="entry name" value="Acid Proteases"/>
    <property type="match status" value="2"/>
</dbReference>
<feature type="compositionally biased region" description="Polar residues" evidence="1">
    <location>
        <begin position="623"/>
        <end position="632"/>
    </location>
</feature>
<dbReference type="Proteomes" id="UP001172673">
    <property type="component" value="Unassembled WGS sequence"/>
</dbReference>
<feature type="transmembrane region" description="Helical" evidence="2">
    <location>
        <begin position="440"/>
        <end position="462"/>
    </location>
</feature>
<keyword evidence="6" id="KW-1185">Reference proteome</keyword>
<evidence type="ECO:0000259" key="4">
    <source>
        <dbReference type="PROSITE" id="PS51767"/>
    </source>
</evidence>
<dbReference type="InterPro" id="IPR033121">
    <property type="entry name" value="PEPTIDASE_A1"/>
</dbReference>
<evidence type="ECO:0000256" key="3">
    <source>
        <dbReference type="SAM" id="SignalP"/>
    </source>
</evidence>
<dbReference type="AlphaFoldDB" id="A0AA39CH94"/>
<dbReference type="SUPFAM" id="SSF50630">
    <property type="entry name" value="Acid proteases"/>
    <property type="match status" value="1"/>
</dbReference>
<protein>
    <recommendedName>
        <fullName evidence="4">Peptidase A1 domain-containing protein</fullName>
    </recommendedName>
</protein>
<name>A0AA39CH94_9EURO</name>
<evidence type="ECO:0000313" key="5">
    <source>
        <dbReference type="EMBL" id="KAJ9608172.1"/>
    </source>
</evidence>
<gene>
    <name evidence="5" type="ORF">H2200_007160</name>
</gene>
<dbReference type="InterPro" id="IPR021109">
    <property type="entry name" value="Peptidase_aspartic_dom_sf"/>
</dbReference>
<keyword evidence="2" id="KW-0812">Transmembrane</keyword>
<dbReference type="PROSITE" id="PS51767">
    <property type="entry name" value="PEPTIDASE_A1"/>
    <property type="match status" value="1"/>
</dbReference>
<comment type="caution">
    <text evidence="5">The sequence shown here is derived from an EMBL/GenBank/DDBJ whole genome shotgun (WGS) entry which is preliminary data.</text>
</comment>
<feature type="signal peptide" evidence="3">
    <location>
        <begin position="1"/>
        <end position="17"/>
    </location>
</feature>
<proteinExistence type="predicted"/>
<evidence type="ECO:0000256" key="1">
    <source>
        <dbReference type="SAM" id="MobiDB-lite"/>
    </source>
</evidence>
<keyword evidence="3" id="KW-0732">Signal</keyword>
<organism evidence="5 6">
    <name type="scientific">Cladophialophora chaetospira</name>
    <dbReference type="NCBI Taxonomy" id="386627"/>
    <lineage>
        <taxon>Eukaryota</taxon>
        <taxon>Fungi</taxon>
        <taxon>Dikarya</taxon>
        <taxon>Ascomycota</taxon>
        <taxon>Pezizomycotina</taxon>
        <taxon>Eurotiomycetes</taxon>
        <taxon>Chaetothyriomycetidae</taxon>
        <taxon>Chaetothyriales</taxon>
        <taxon>Herpotrichiellaceae</taxon>
        <taxon>Cladophialophora</taxon>
    </lineage>
</organism>
<evidence type="ECO:0000256" key="2">
    <source>
        <dbReference type="SAM" id="Phobius"/>
    </source>
</evidence>
<accession>A0AA39CH94</accession>
<sequence>MCLPLLSLVLLAVLLNACRVDCTSGNNDTEPPAPISFDPSIEWDGDGNHWSTFYVQIGTGPDGPQAVRLLPSITGGFIYPVWNVACNPGGVSSSTADCKDVRGNLFDRTKSTSFHFVNWTDLPLKPEHYIYGGQIETSFLGFDNITLGWSDRGTTPLPNMTIFPYYSNDFPIGTFGLNNYSDNWNVDTPLPNLLSTLREQNLIPSRSWGYLAGAVYRKNFTTLSAGSLTLGGYDTSRMKSSSGMTLAGGQDTYRPILLGVESITTGEDTLLESPINNVLLTSQVSPIWLPVSACLAFEKAFGLVWNETYQMYLLDESEVSALRQKNPNVTFTLSQGLPSSQQRLNITLPYGAFDMQTTFPLSDNKTHSYFPLNRSANDNEYTLGRTILQEIYMVADYERGAITLYEAVYPESTVLSNIITICPKDSKTCKSGRSSTLSPGAIAGIAVGAALVLLMILVFIWYKWYREPSSTKKEISMPSTSNRESLAWIGGAEKAELDAGSSPRSPPANELEGNFAPRKPERDSGYTSPHAPTGSASASNPRDSRSMGSPVEAPGSSGGGEVHEISASARHPRDSRSMGSPVEAPGSGGGGEVHEMTAWQEQQERLRSELPGSPGRVPHELYGSTTWPWQRE</sequence>
<reference evidence="5" key="1">
    <citation type="submission" date="2022-10" db="EMBL/GenBank/DDBJ databases">
        <title>Culturing micro-colonial fungi from biological soil crusts in the Mojave desert and describing Neophaeococcomyces mojavensis, and introducing the new genera and species Taxawa tesnikishii.</title>
        <authorList>
            <person name="Kurbessoian T."/>
            <person name="Stajich J.E."/>
        </authorList>
    </citation>
    <scope>NUCLEOTIDE SEQUENCE</scope>
    <source>
        <strain evidence="5">TK_41</strain>
    </source>
</reference>
<feature type="domain" description="Peptidase A1" evidence="4">
    <location>
        <begin position="53"/>
        <end position="405"/>
    </location>
</feature>
<dbReference type="EMBL" id="JAPDRK010000010">
    <property type="protein sequence ID" value="KAJ9608172.1"/>
    <property type="molecule type" value="Genomic_DNA"/>
</dbReference>
<evidence type="ECO:0000313" key="6">
    <source>
        <dbReference type="Proteomes" id="UP001172673"/>
    </source>
</evidence>
<keyword evidence="2" id="KW-1133">Transmembrane helix</keyword>
<keyword evidence="2" id="KW-0472">Membrane</keyword>
<feature type="region of interest" description="Disordered" evidence="1">
    <location>
        <begin position="495"/>
        <end position="632"/>
    </location>
</feature>